<dbReference type="PANTHER" id="PTHR10788">
    <property type="entry name" value="TREHALOSE-6-PHOSPHATE SYNTHASE"/>
    <property type="match status" value="1"/>
</dbReference>
<evidence type="ECO:0000313" key="2">
    <source>
        <dbReference type="EMBL" id="SMC71424.1"/>
    </source>
</evidence>
<dbReference type="Proteomes" id="UP000192656">
    <property type="component" value="Unassembled WGS sequence"/>
</dbReference>
<dbReference type="RefSeq" id="WP_084409765.1">
    <property type="nucleotide sequence ID" value="NZ_FWXR01000006.1"/>
</dbReference>
<dbReference type="Gene3D" id="3.40.50.2000">
    <property type="entry name" value="Glycogen Phosphorylase B"/>
    <property type="match status" value="2"/>
</dbReference>
<gene>
    <name evidence="2" type="ORF">SAMN06297251_106114</name>
</gene>
<reference evidence="2 3" key="1">
    <citation type="submission" date="2017-04" db="EMBL/GenBank/DDBJ databases">
        <authorList>
            <person name="Afonso C.L."/>
            <person name="Miller P.J."/>
            <person name="Scott M.A."/>
            <person name="Spackman E."/>
            <person name="Goraichik I."/>
            <person name="Dimitrov K.M."/>
            <person name="Suarez D.L."/>
            <person name="Swayne D.E."/>
        </authorList>
    </citation>
    <scope>NUCLEOTIDE SEQUENCE [LARGE SCALE GENOMIC DNA]</scope>
    <source>
        <strain evidence="2 3">CGMCC 1.10972</strain>
    </source>
</reference>
<accession>A0A1W2BF26</accession>
<dbReference type="GO" id="GO:0005992">
    <property type="term" value="P:trehalose biosynthetic process"/>
    <property type="evidence" value="ECO:0007669"/>
    <property type="project" value="InterPro"/>
</dbReference>
<dbReference type="GO" id="GO:0003825">
    <property type="term" value="F:alpha,alpha-trehalose-phosphate synthase (UDP-forming) activity"/>
    <property type="evidence" value="ECO:0007669"/>
    <property type="project" value="TreeGrafter"/>
</dbReference>
<comment type="similarity">
    <text evidence="1">Belongs to the glycosyltransferase 20 family.</text>
</comment>
<dbReference type="OrthoDB" id="9815690at2"/>
<dbReference type="InterPro" id="IPR001830">
    <property type="entry name" value="Glyco_trans_20"/>
</dbReference>
<dbReference type="PANTHER" id="PTHR10788:SF106">
    <property type="entry name" value="BCDNA.GH08860"/>
    <property type="match status" value="1"/>
</dbReference>
<dbReference type="STRING" id="937218.SAMN06297251_106114"/>
<dbReference type="AlphaFoldDB" id="A0A1W2BF26"/>
<dbReference type="Pfam" id="PF00982">
    <property type="entry name" value="Glyco_transf_20"/>
    <property type="match status" value="1"/>
</dbReference>
<organism evidence="2 3">
    <name type="scientific">Fulvimarina manganoxydans</name>
    <dbReference type="NCBI Taxonomy" id="937218"/>
    <lineage>
        <taxon>Bacteria</taxon>
        <taxon>Pseudomonadati</taxon>
        <taxon>Pseudomonadota</taxon>
        <taxon>Alphaproteobacteria</taxon>
        <taxon>Hyphomicrobiales</taxon>
        <taxon>Aurantimonadaceae</taxon>
        <taxon>Fulvimarina</taxon>
    </lineage>
</organism>
<keyword evidence="3" id="KW-1185">Reference proteome</keyword>
<evidence type="ECO:0000313" key="3">
    <source>
        <dbReference type="Proteomes" id="UP000192656"/>
    </source>
</evidence>
<proteinExistence type="inferred from homology"/>
<name>A0A1W2BF26_9HYPH</name>
<evidence type="ECO:0000256" key="1">
    <source>
        <dbReference type="ARBA" id="ARBA00008799"/>
    </source>
</evidence>
<dbReference type="CDD" id="cd03788">
    <property type="entry name" value="GT20_TPS"/>
    <property type="match status" value="1"/>
</dbReference>
<sequence length="485" mass="54616">MAEGQGRLVAISNRVGPLNDEGKAGGLAVGLSDALKRRGGLWFGWSGETSEKGTFCELKTEVQDHVSMTTIDMSAEELEGFYFGYSNRSLWPLLHYRLDLAEFDRQSDRIYRSVNQRFASRVMPLLEEDDLVWVHDYHFFYLGSELRQCGFKGRIGYFLHIPFCPPEIFSALPASHDIVRALLAYDVIGFQTDTDRRNFVAFCIRELGGEKLSGQRVRVGDRTVVARAFPIGIDAQGYARFAVSPEAGEHEEMLHDLTRVRTSNPDADGDAWRKLIVGVDRMDYSKGLLERFRGFERLLEDYPENRGSAQFLQVAPLSRSELDAYVELRRELEEMAGHINGRFATLDWTPLQIMTRGFTRRALAGIYRAARVCLVTPLRDGMNLVAKEFVAAQDAEDPGVLVLSRFAGARAELEAGCIIVNPYNTDDVAGALQRALNMPLEERQRRWEIMREAVFSGTAAHWCDSFIDALARGADFDEPEASEMA</sequence>
<dbReference type="SUPFAM" id="SSF53756">
    <property type="entry name" value="UDP-Glycosyltransferase/glycogen phosphorylase"/>
    <property type="match status" value="1"/>
</dbReference>
<dbReference type="EMBL" id="FWXR01000006">
    <property type="protein sequence ID" value="SMC71424.1"/>
    <property type="molecule type" value="Genomic_DNA"/>
</dbReference>
<protein>
    <submittedName>
        <fullName evidence="2">Trehalose 6-phosphate synthase</fullName>
    </submittedName>
</protein>